<gene>
    <name evidence="1" type="ORF">KUH32_05955</name>
</gene>
<dbReference type="EMBL" id="JAHRWL010000001">
    <property type="protein sequence ID" value="MBV2359307.1"/>
    <property type="molecule type" value="Genomic_DNA"/>
</dbReference>
<evidence type="ECO:0000313" key="2">
    <source>
        <dbReference type="Proteomes" id="UP001166293"/>
    </source>
</evidence>
<accession>A0ABS6N5L3</accession>
<keyword evidence="2" id="KW-1185">Reference proteome</keyword>
<dbReference type="Proteomes" id="UP001166293">
    <property type="component" value="Unassembled WGS sequence"/>
</dbReference>
<sequence>MAFDIALTIGRNFENRARGESDDSPTAWEAHRKRGTVLRQTLDGSDDWTVTDWGDTFDTRRTHEDVVLQLSMIGTAVGLGVMAFAGKVLWRTLEDVAVDALKRLMVKLIPALEQKAITRAYATLPDGQSIEWSIDAENPDRINIWVHGSISVPREALAAEAGKQAQ</sequence>
<evidence type="ECO:0000313" key="1">
    <source>
        <dbReference type="EMBL" id="MBV2359307.1"/>
    </source>
</evidence>
<name>A0ABS6N5L3_9RHOB</name>
<organism evidence="1 2">
    <name type="scientific">Thalassococcus arenae</name>
    <dbReference type="NCBI Taxonomy" id="2851652"/>
    <lineage>
        <taxon>Bacteria</taxon>
        <taxon>Pseudomonadati</taxon>
        <taxon>Pseudomonadota</taxon>
        <taxon>Alphaproteobacteria</taxon>
        <taxon>Rhodobacterales</taxon>
        <taxon>Roseobacteraceae</taxon>
        <taxon>Thalassococcus</taxon>
    </lineage>
</organism>
<proteinExistence type="predicted"/>
<reference evidence="1" key="1">
    <citation type="submission" date="2021-06" db="EMBL/GenBank/DDBJ databases">
        <title>Thalassococcus sp. CAU 1522 isolated from sea sand, Republic of Korea.</title>
        <authorList>
            <person name="Kim W."/>
        </authorList>
    </citation>
    <scope>NUCLEOTIDE SEQUENCE</scope>
    <source>
        <strain evidence="1">CAU 1522</strain>
    </source>
</reference>
<dbReference type="RefSeq" id="WP_217777126.1">
    <property type="nucleotide sequence ID" value="NZ_JAHRWL010000001.1"/>
</dbReference>
<protein>
    <submittedName>
        <fullName evidence="1">Uncharacterized protein</fullName>
    </submittedName>
</protein>
<comment type="caution">
    <text evidence="1">The sequence shown here is derived from an EMBL/GenBank/DDBJ whole genome shotgun (WGS) entry which is preliminary data.</text>
</comment>